<keyword evidence="7 8" id="KW-0472">Membrane</keyword>
<dbReference type="GO" id="GO:0015104">
    <property type="term" value="F:antimonite transmembrane transporter activity"/>
    <property type="evidence" value="ECO:0007669"/>
    <property type="project" value="TreeGrafter"/>
</dbReference>
<dbReference type="PANTHER" id="PTHR43057">
    <property type="entry name" value="ARSENITE EFFLUX TRANSPORTER"/>
    <property type="match status" value="1"/>
</dbReference>
<evidence type="ECO:0000256" key="5">
    <source>
        <dbReference type="ARBA" id="ARBA00022692"/>
    </source>
</evidence>
<dbReference type="InterPro" id="IPR004706">
    <property type="entry name" value="Arsenical-R_Acr3"/>
</dbReference>
<keyword evidence="6 8" id="KW-1133">Transmembrane helix</keyword>
<evidence type="ECO:0000256" key="8">
    <source>
        <dbReference type="SAM" id="Phobius"/>
    </source>
</evidence>
<gene>
    <name evidence="9" type="ORF">CEE63_03095</name>
</gene>
<keyword evidence="4" id="KW-1003">Cell membrane</keyword>
<sequence>MGDTTWLESLINPALGVMLFVTFLQVPLSRLRQSLTNVRFMAALLVTNFVAVPVLVFGLSLFFPKEPLIQVAILFVLLCPCIDYVVTFSQVGKADSSLLLASTPVLLVAQMALLPIYLMLMLGDSATGLVQPGPFVHAFVVLILIPLLLSALGQFCESRSSFAQRAVNLAGALPVPATALVLFVVIAAVTPQLSEALPAAERALPIYVAFAVVAPLLGMLVGRVSRLRSQEIRALSFSAGTRNSLVVLPLALAIPGAVPIIPAVIVTQTLVELTSSIIYMRVIPKIGSAQ</sequence>
<evidence type="ECO:0000256" key="6">
    <source>
        <dbReference type="ARBA" id="ARBA00022989"/>
    </source>
</evidence>
<feature type="transmembrane region" description="Helical" evidence="8">
    <location>
        <begin position="245"/>
        <end position="266"/>
    </location>
</feature>
<feature type="transmembrane region" description="Helical" evidence="8">
    <location>
        <begin position="40"/>
        <end position="62"/>
    </location>
</feature>
<dbReference type="PANTHER" id="PTHR43057:SF1">
    <property type="entry name" value="ARSENICAL-RESISTANCE PROTEIN 3"/>
    <property type="match status" value="1"/>
</dbReference>
<comment type="caution">
    <text evidence="9">The sequence shown here is derived from an EMBL/GenBank/DDBJ whole genome shotgun (WGS) entry which is preliminary data.</text>
</comment>
<keyword evidence="3" id="KW-0813">Transport</keyword>
<dbReference type="AlphaFoldDB" id="A0A246IDH2"/>
<organism evidence="9 10">
    <name type="scientific">Stenotrophomonas maltophilia</name>
    <name type="common">Pseudomonas maltophilia</name>
    <name type="synonym">Xanthomonas maltophilia</name>
    <dbReference type="NCBI Taxonomy" id="40324"/>
    <lineage>
        <taxon>Bacteria</taxon>
        <taxon>Pseudomonadati</taxon>
        <taxon>Pseudomonadota</taxon>
        <taxon>Gammaproteobacteria</taxon>
        <taxon>Lysobacterales</taxon>
        <taxon>Lysobacteraceae</taxon>
        <taxon>Stenotrophomonas</taxon>
        <taxon>Stenotrophomonas maltophilia group</taxon>
    </lineage>
</organism>
<feature type="transmembrane region" description="Helical" evidence="8">
    <location>
        <begin position="167"/>
        <end position="189"/>
    </location>
</feature>
<dbReference type="GO" id="GO:0015105">
    <property type="term" value="F:arsenite transmembrane transporter activity"/>
    <property type="evidence" value="ECO:0007669"/>
    <property type="project" value="TreeGrafter"/>
</dbReference>
<dbReference type="InterPro" id="IPR002657">
    <property type="entry name" value="BilAc:Na_symport/Acr3"/>
</dbReference>
<feature type="transmembrane region" description="Helical" evidence="8">
    <location>
        <begin position="68"/>
        <end position="86"/>
    </location>
</feature>
<reference evidence="9 10" key="1">
    <citation type="submission" date="2017-06" db="EMBL/GenBank/DDBJ databases">
        <authorList>
            <person name="Kim H.J."/>
            <person name="Triplett B.A."/>
        </authorList>
    </citation>
    <scope>NUCLEOTIDE SEQUENCE [LARGE SCALE GENOMIC DNA]</scope>
    <source>
        <strain evidence="9 10">594</strain>
    </source>
</reference>
<evidence type="ECO:0000256" key="7">
    <source>
        <dbReference type="ARBA" id="ARBA00023136"/>
    </source>
</evidence>
<feature type="transmembrane region" description="Helical" evidence="8">
    <location>
        <begin position="204"/>
        <end position="224"/>
    </location>
</feature>
<keyword evidence="5 8" id="KW-0812">Transmembrane</keyword>
<evidence type="ECO:0000256" key="3">
    <source>
        <dbReference type="ARBA" id="ARBA00022448"/>
    </source>
</evidence>
<proteinExistence type="inferred from homology"/>
<accession>A0A246IDH2</accession>
<dbReference type="InterPro" id="IPR038770">
    <property type="entry name" value="Na+/solute_symporter_sf"/>
</dbReference>
<dbReference type="EMBL" id="NIVX01000026">
    <property type="protein sequence ID" value="OWQ78083.1"/>
    <property type="molecule type" value="Genomic_DNA"/>
</dbReference>
<feature type="transmembrane region" description="Helical" evidence="8">
    <location>
        <begin position="135"/>
        <end position="155"/>
    </location>
</feature>
<comment type="subcellular location">
    <subcellularLocation>
        <location evidence="1">Cell membrane</location>
        <topology evidence="1">Multi-pass membrane protein</topology>
    </subcellularLocation>
</comment>
<evidence type="ECO:0000256" key="4">
    <source>
        <dbReference type="ARBA" id="ARBA00022475"/>
    </source>
</evidence>
<evidence type="ECO:0000313" key="9">
    <source>
        <dbReference type="EMBL" id="OWQ78083.1"/>
    </source>
</evidence>
<dbReference type="Proteomes" id="UP000197090">
    <property type="component" value="Unassembled WGS sequence"/>
</dbReference>
<evidence type="ECO:0000256" key="2">
    <source>
        <dbReference type="ARBA" id="ARBA00010110"/>
    </source>
</evidence>
<dbReference type="Pfam" id="PF01758">
    <property type="entry name" value="SBF"/>
    <property type="match status" value="1"/>
</dbReference>
<feature type="transmembrane region" description="Helical" evidence="8">
    <location>
        <begin position="98"/>
        <end position="123"/>
    </location>
</feature>
<evidence type="ECO:0000313" key="10">
    <source>
        <dbReference type="Proteomes" id="UP000197090"/>
    </source>
</evidence>
<dbReference type="Gene3D" id="1.20.1530.20">
    <property type="match status" value="1"/>
</dbReference>
<protein>
    <submittedName>
        <fullName evidence="9">Arsenic resistance protein</fullName>
    </submittedName>
</protein>
<evidence type="ECO:0000256" key="1">
    <source>
        <dbReference type="ARBA" id="ARBA00004651"/>
    </source>
</evidence>
<dbReference type="GO" id="GO:0015297">
    <property type="term" value="F:antiporter activity"/>
    <property type="evidence" value="ECO:0007669"/>
    <property type="project" value="InterPro"/>
</dbReference>
<dbReference type="GO" id="GO:0005886">
    <property type="term" value="C:plasma membrane"/>
    <property type="evidence" value="ECO:0007669"/>
    <property type="project" value="UniProtKB-SubCell"/>
</dbReference>
<name>A0A246IDH2_STEMA</name>
<feature type="transmembrane region" description="Helical" evidence="8">
    <location>
        <begin position="6"/>
        <end position="28"/>
    </location>
</feature>
<comment type="similarity">
    <text evidence="2">Belongs to the arsenical resistance-3 (ACR3) (TC 2.A.59) family.</text>
</comment>